<dbReference type="InterPro" id="IPR010992">
    <property type="entry name" value="IHF-like_DNA-bd_dom_sf"/>
</dbReference>
<proteinExistence type="inferred from homology"/>
<dbReference type="InterPro" id="IPR000119">
    <property type="entry name" value="Hist_DNA-bd"/>
</dbReference>
<dbReference type="GO" id="GO:0003677">
    <property type="term" value="F:DNA binding"/>
    <property type="evidence" value="ECO:0007669"/>
    <property type="project" value="UniProtKB-KW"/>
</dbReference>
<name>A0A6B3LCF1_9BACT</name>
<dbReference type="PANTHER" id="PTHR33175:SF2">
    <property type="entry name" value="INTEGRATION HOST FACTOR SUBUNIT ALPHA"/>
    <property type="match status" value="1"/>
</dbReference>
<comment type="similarity">
    <text evidence="1 3">Belongs to the bacterial histone-like protein family.</text>
</comment>
<dbReference type="KEGG" id="soa:G3M56_001470"/>
<sequence length="109" mass="12338">MSDENSIKSKTITKRDLVVEIANRTGLTQQKVFDVIQYTMDDITNHLALGNQVVMRNFGTFQVRRTKKKIGRNPNQPGTDVVIPPRSVVKFKPGKEMKERVEGAQPVID</sequence>
<keyword evidence="2 4" id="KW-0238">DNA-binding</keyword>
<dbReference type="CDD" id="cd13832">
    <property type="entry name" value="IHF"/>
    <property type="match status" value="1"/>
</dbReference>
<dbReference type="Gene3D" id="4.10.520.10">
    <property type="entry name" value="IHF-like DNA-binding proteins"/>
    <property type="match status" value="1"/>
</dbReference>
<dbReference type="AlphaFoldDB" id="A0A6B3LCF1"/>
<dbReference type="RefSeq" id="WP_164363941.1">
    <property type="nucleotide sequence ID" value="NZ_CP066776.1"/>
</dbReference>
<dbReference type="EMBL" id="CP066776">
    <property type="protein sequence ID" value="QQL45283.1"/>
    <property type="molecule type" value="Genomic_DNA"/>
</dbReference>
<dbReference type="Pfam" id="PF00216">
    <property type="entry name" value="Bac_DNA_binding"/>
    <property type="match status" value="1"/>
</dbReference>
<dbReference type="PANTHER" id="PTHR33175">
    <property type="entry name" value="DNA-BINDING PROTEIN HU"/>
    <property type="match status" value="1"/>
</dbReference>
<dbReference type="SMART" id="SM00411">
    <property type="entry name" value="BHL"/>
    <property type="match status" value="1"/>
</dbReference>
<evidence type="ECO:0000313" key="4">
    <source>
        <dbReference type="EMBL" id="QQL45283.1"/>
    </source>
</evidence>
<evidence type="ECO:0000256" key="3">
    <source>
        <dbReference type="RuleBase" id="RU003939"/>
    </source>
</evidence>
<protein>
    <submittedName>
        <fullName evidence="4">HU family DNA-binding protein</fullName>
    </submittedName>
</protein>
<dbReference type="GO" id="GO:0005829">
    <property type="term" value="C:cytosol"/>
    <property type="evidence" value="ECO:0007669"/>
    <property type="project" value="TreeGrafter"/>
</dbReference>
<dbReference type="GO" id="GO:0030527">
    <property type="term" value="F:structural constituent of chromatin"/>
    <property type="evidence" value="ECO:0007669"/>
    <property type="project" value="InterPro"/>
</dbReference>
<reference evidence="4 5" key="1">
    <citation type="submission" date="2020-12" db="EMBL/GenBank/DDBJ databases">
        <title>Sulforoseuscoccus oceanibium gen. nov., sp. nov., a representative of the phylum Verrucomicrobia with special cytoplasmic membrane, and proposal of Sulforoseuscoccusaceae fam. nov.</title>
        <authorList>
            <person name="Xi F."/>
        </authorList>
    </citation>
    <scope>NUCLEOTIDE SEQUENCE [LARGE SCALE GENOMIC DNA]</scope>
    <source>
        <strain evidence="4 5">T37</strain>
    </source>
</reference>
<dbReference type="Proteomes" id="UP000475117">
    <property type="component" value="Chromosome"/>
</dbReference>
<organism evidence="4 5">
    <name type="scientific">Sulfuriroseicoccus oceanibius</name>
    <dbReference type="NCBI Taxonomy" id="2707525"/>
    <lineage>
        <taxon>Bacteria</taxon>
        <taxon>Pseudomonadati</taxon>
        <taxon>Verrucomicrobiota</taxon>
        <taxon>Verrucomicrobiia</taxon>
        <taxon>Verrucomicrobiales</taxon>
        <taxon>Verrucomicrobiaceae</taxon>
        <taxon>Sulfuriroseicoccus</taxon>
    </lineage>
</organism>
<evidence type="ECO:0000256" key="2">
    <source>
        <dbReference type="ARBA" id="ARBA00023125"/>
    </source>
</evidence>
<keyword evidence="5" id="KW-1185">Reference proteome</keyword>
<evidence type="ECO:0000256" key="1">
    <source>
        <dbReference type="ARBA" id="ARBA00010529"/>
    </source>
</evidence>
<gene>
    <name evidence="4" type="ORF">G3M56_001470</name>
</gene>
<dbReference type="PRINTS" id="PR01727">
    <property type="entry name" value="DNABINDINGHU"/>
</dbReference>
<accession>A0A6B3LCF1</accession>
<dbReference type="SUPFAM" id="SSF47729">
    <property type="entry name" value="IHF-like DNA-binding proteins"/>
    <property type="match status" value="1"/>
</dbReference>
<evidence type="ECO:0000313" key="5">
    <source>
        <dbReference type="Proteomes" id="UP000475117"/>
    </source>
</evidence>